<feature type="chain" id="PRO_5005262766" description="DUF1439 domain-containing protein" evidence="1">
    <location>
        <begin position="25"/>
        <end position="180"/>
    </location>
</feature>
<dbReference type="PATRIC" id="fig|67855.3.peg.2373"/>
<dbReference type="EMBL" id="JWIZ01000084">
    <property type="protein sequence ID" value="KMK50594.1"/>
    <property type="molecule type" value="Genomic_DNA"/>
</dbReference>
<keyword evidence="1" id="KW-0732">Signal</keyword>
<reference evidence="2 3" key="1">
    <citation type="submission" date="2014-12" db="EMBL/GenBank/DDBJ databases">
        <title>Reclassification of Actinobacillus muris as Muribacter muris.</title>
        <authorList>
            <person name="Christensen H."/>
            <person name="Nicklas W."/>
            <person name="Bisgaard M."/>
        </authorList>
    </citation>
    <scope>NUCLEOTIDE SEQUENCE [LARGE SCALE GENOMIC DNA]</scope>
    <source>
        <strain evidence="2 3">Ackerman80-443D</strain>
    </source>
</reference>
<accession>A0A0J5P543</accession>
<proteinExistence type="predicted"/>
<dbReference type="AlphaFoldDB" id="A0A0J5P543"/>
<evidence type="ECO:0008006" key="4">
    <source>
        <dbReference type="Google" id="ProtNLM"/>
    </source>
</evidence>
<keyword evidence="3" id="KW-1185">Reference proteome</keyword>
<dbReference type="STRING" id="67855.RO21_10760"/>
<protein>
    <recommendedName>
        <fullName evidence="4">DUF1439 domain-containing protein</fullName>
    </recommendedName>
</protein>
<evidence type="ECO:0000256" key="1">
    <source>
        <dbReference type="SAM" id="SignalP"/>
    </source>
</evidence>
<comment type="caution">
    <text evidence="2">The sequence shown here is derived from an EMBL/GenBank/DDBJ whole genome shotgun (WGS) entry which is preliminary data.</text>
</comment>
<organism evidence="2 3">
    <name type="scientific">Muribacter muris</name>
    <dbReference type="NCBI Taxonomy" id="67855"/>
    <lineage>
        <taxon>Bacteria</taxon>
        <taxon>Pseudomonadati</taxon>
        <taxon>Pseudomonadota</taxon>
        <taxon>Gammaproteobacteria</taxon>
        <taxon>Pasteurellales</taxon>
        <taxon>Pasteurellaceae</taxon>
        <taxon>Muribacter</taxon>
    </lineage>
</organism>
<evidence type="ECO:0000313" key="2">
    <source>
        <dbReference type="EMBL" id="KMK50594.1"/>
    </source>
</evidence>
<sequence>MKLRIFTFIFTILSIMSSISNAYAKEDIGITPKQFSARVNKDLKSFDFPALMPKNPKIVKGDVNNTAQAILADVLGVTMIINKKTGNVKSVSTILTLTDNDTANLMLIAANSSIISSFAGDNEYKELGKKFFMFNAEVVGKYADIKDKEKGVSEEFSYKGMKFGVTVNSLIGIRSFAQLD</sequence>
<dbReference type="Proteomes" id="UP000036270">
    <property type="component" value="Unassembled WGS sequence"/>
</dbReference>
<name>A0A0J5P543_9PAST</name>
<dbReference type="RefSeq" id="WP_047977785.1">
    <property type="nucleotide sequence ID" value="NZ_JWIZ01000084.1"/>
</dbReference>
<gene>
    <name evidence="2" type="ORF">RO21_10760</name>
</gene>
<feature type="signal peptide" evidence="1">
    <location>
        <begin position="1"/>
        <end position="24"/>
    </location>
</feature>
<evidence type="ECO:0000313" key="3">
    <source>
        <dbReference type="Proteomes" id="UP000036270"/>
    </source>
</evidence>